<reference evidence="1" key="2">
    <citation type="submission" date="2020-11" db="EMBL/GenBank/DDBJ databases">
        <authorList>
            <person name="McCartney M.A."/>
            <person name="Auch B."/>
            <person name="Kono T."/>
            <person name="Mallez S."/>
            <person name="Becker A."/>
            <person name="Gohl D.M."/>
            <person name="Silverstein K.A.T."/>
            <person name="Koren S."/>
            <person name="Bechman K.B."/>
            <person name="Herman A."/>
            <person name="Abrahante J.E."/>
            <person name="Garbe J."/>
        </authorList>
    </citation>
    <scope>NUCLEOTIDE SEQUENCE</scope>
    <source>
        <strain evidence="1">Duluth1</strain>
        <tissue evidence="1">Whole animal</tissue>
    </source>
</reference>
<dbReference type="EMBL" id="JAIWYP010000003">
    <property type="protein sequence ID" value="KAH3857668.1"/>
    <property type="molecule type" value="Genomic_DNA"/>
</dbReference>
<accession>A0A9D4R826</accession>
<keyword evidence="2" id="KW-1185">Reference proteome</keyword>
<evidence type="ECO:0000313" key="2">
    <source>
        <dbReference type="Proteomes" id="UP000828390"/>
    </source>
</evidence>
<reference evidence="1" key="1">
    <citation type="journal article" date="2019" name="bioRxiv">
        <title>The Genome of the Zebra Mussel, Dreissena polymorpha: A Resource for Invasive Species Research.</title>
        <authorList>
            <person name="McCartney M.A."/>
            <person name="Auch B."/>
            <person name="Kono T."/>
            <person name="Mallez S."/>
            <person name="Zhang Y."/>
            <person name="Obille A."/>
            <person name="Becker A."/>
            <person name="Abrahante J.E."/>
            <person name="Garbe J."/>
            <person name="Badalamenti J.P."/>
            <person name="Herman A."/>
            <person name="Mangelson H."/>
            <person name="Liachko I."/>
            <person name="Sullivan S."/>
            <person name="Sone E.D."/>
            <person name="Koren S."/>
            <person name="Silverstein K.A.T."/>
            <person name="Beckman K.B."/>
            <person name="Gohl D.M."/>
        </authorList>
    </citation>
    <scope>NUCLEOTIDE SEQUENCE</scope>
    <source>
        <strain evidence="1">Duluth1</strain>
        <tissue evidence="1">Whole animal</tissue>
    </source>
</reference>
<sequence length="60" mass="6950">MAMRKRSHVFTSTCFQDGGEETVSRIHVDMLPGWRLGNGLTYSRRHASRMAVRKRSHVFT</sequence>
<dbReference type="AlphaFoldDB" id="A0A9D4R826"/>
<gene>
    <name evidence="1" type="ORF">DPMN_100279</name>
</gene>
<dbReference type="Proteomes" id="UP000828390">
    <property type="component" value="Unassembled WGS sequence"/>
</dbReference>
<name>A0A9D4R826_DREPO</name>
<protein>
    <submittedName>
        <fullName evidence="1">Uncharacterized protein</fullName>
    </submittedName>
</protein>
<evidence type="ECO:0000313" key="1">
    <source>
        <dbReference type="EMBL" id="KAH3857668.1"/>
    </source>
</evidence>
<comment type="caution">
    <text evidence="1">The sequence shown here is derived from an EMBL/GenBank/DDBJ whole genome shotgun (WGS) entry which is preliminary data.</text>
</comment>
<organism evidence="1 2">
    <name type="scientific">Dreissena polymorpha</name>
    <name type="common">Zebra mussel</name>
    <name type="synonym">Mytilus polymorpha</name>
    <dbReference type="NCBI Taxonomy" id="45954"/>
    <lineage>
        <taxon>Eukaryota</taxon>
        <taxon>Metazoa</taxon>
        <taxon>Spiralia</taxon>
        <taxon>Lophotrochozoa</taxon>
        <taxon>Mollusca</taxon>
        <taxon>Bivalvia</taxon>
        <taxon>Autobranchia</taxon>
        <taxon>Heteroconchia</taxon>
        <taxon>Euheterodonta</taxon>
        <taxon>Imparidentia</taxon>
        <taxon>Neoheterodontei</taxon>
        <taxon>Myida</taxon>
        <taxon>Dreissenoidea</taxon>
        <taxon>Dreissenidae</taxon>
        <taxon>Dreissena</taxon>
    </lineage>
</organism>
<proteinExistence type="predicted"/>